<organism evidence="2 3">
    <name type="scientific">Paenibacillus donghaensis</name>
    <dbReference type="NCBI Taxonomy" id="414771"/>
    <lineage>
        <taxon>Bacteria</taxon>
        <taxon>Bacillati</taxon>
        <taxon>Bacillota</taxon>
        <taxon>Bacilli</taxon>
        <taxon>Bacillales</taxon>
        <taxon>Paenibacillaceae</taxon>
        <taxon>Paenibacillus</taxon>
    </lineage>
</organism>
<gene>
    <name evidence="2" type="ORF">B9T62_17095</name>
</gene>
<dbReference type="Pfam" id="PF06114">
    <property type="entry name" value="Peptidase_M78"/>
    <property type="match status" value="1"/>
</dbReference>
<evidence type="ECO:0000313" key="3">
    <source>
        <dbReference type="Proteomes" id="UP000249890"/>
    </source>
</evidence>
<dbReference type="OrthoDB" id="9816277at2"/>
<dbReference type="AlphaFoldDB" id="A0A2Z2KGQ6"/>
<protein>
    <submittedName>
        <fullName evidence="2">ImmA/IrrE family metallo-endopeptidase</fullName>
    </submittedName>
</protein>
<dbReference type="PANTHER" id="PTHR43236:SF1">
    <property type="entry name" value="BLL7220 PROTEIN"/>
    <property type="match status" value="1"/>
</dbReference>
<evidence type="ECO:0000313" key="2">
    <source>
        <dbReference type="EMBL" id="ASA22350.1"/>
    </source>
</evidence>
<feature type="domain" description="IrrE N-terminal-like" evidence="1">
    <location>
        <begin position="24"/>
        <end position="108"/>
    </location>
</feature>
<dbReference type="Gene3D" id="1.10.10.2910">
    <property type="match status" value="1"/>
</dbReference>
<sequence>MGKHITIELFQTHGTNCPIRIATEREITVLYEDLGKNTWGYYTCIRRMPVIHINSRLQGFLRPFAVAHELGHHFLHPGVNTPFLRRNTLFSIDKIEREANHFALHLLIGDLQSELGETSHQFLLRCGIPEQFHEFY</sequence>
<dbReference type="InterPro" id="IPR010359">
    <property type="entry name" value="IrrE_HExxH"/>
</dbReference>
<dbReference type="InterPro" id="IPR052345">
    <property type="entry name" value="Rad_response_metalloprotease"/>
</dbReference>
<dbReference type="Proteomes" id="UP000249890">
    <property type="component" value="Chromosome"/>
</dbReference>
<dbReference type="EMBL" id="CP021780">
    <property type="protein sequence ID" value="ASA22350.1"/>
    <property type="molecule type" value="Genomic_DNA"/>
</dbReference>
<evidence type="ECO:0000259" key="1">
    <source>
        <dbReference type="Pfam" id="PF06114"/>
    </source>
</evidence>
<dbReference type="RefSeq" id="WP_087916349.1">
    <property type="nucleotide sequence ID" value="NZ_CP021780.1"/>
</dbReference>
<dbReference type="PANTHER" id="PTHR43236">
    <property type="entry name" value="ANTITOXIN HIGA1"/>
    <property type="match status" value="1"/>
</dbReference>
<keyword evidence="3" id="KW-1185">Reference proteome</keyword>
<dbReference type="KEGG" id="pdh:B9T62_17095"/>
<name>A0A2Z2KGQ6_9BACL</name>
<accession>A0A2Z2KGQ6</accession>
<proteinExistence type="predicted"/>
<reference evidence="2 3" key="1">
    <citation type="submission" date="2017-06" db="EMBL/GenBank/DDBJ databases">
        <title>Complete genome sequence of Paenibacillus donghaensis KCTC 13049T isolated from East Sea sediment, South Korea.</title>
        <authorList>
            <person name="Jung B.K."/>
            <person name="Hong S.-J."/>
            <person name="Shin J.-H."/>
        </authorList>
    </citation>
    <scope>NUCLEOTIDE SEQUENCE [LARGE SCALE GENOMIC DNA]</scope>
    <source>
        <strain evidence="2 3">KCTC 13049</strain>
    </source>
</reference>